<dbReference type="EMBL" id="JAFLRJ010001292">
    <property type="protein sequence ID" value="MBO0518156.1"/>
    <property type="molecule type" value="Genomic_DNA"/>
</dbReference>
<dbReference type="Proteomes" id="UP000664167">
    <property type="component" value="Unassembled WGS sequence"/>
</dbReference>
<keyword evidence="3" id="KW-1185">Reference proteome</keyword>
<sequence>LGLFVISRLSARHDIKVHLRTSPYGGTTAVVLLPTAMLPGALTARTDDEREAAGAPVPEPAEKPASPPVTGPRPVRAEPSAFPAPEPRPAL</sequence>
<protein>
    <submittedName>
        <fullName evidence="2">ATPase</fullName>
    </submittedName>
</protein>
<accession>A0A939FHD9</accession>
<comment type="caution">
    <text evidence="2">The sequence shown here is derived from an EMBL/GenBank/DDBJ whole genome shotgun (WGS) entry which is preliminary data.</text>
</comment>
<feature type="non-terminal residue" evidence="2">
    <location>
        <position position="91"/>
    </location>
</feature>
<feature type="non-terminal residue" evidence="2">
    <location>
        <position position="1"/>
    </location>
</feature>
<evidence type="ECO:0000313" key="3">
    <source>
        <dbReference type="Proteomes" id="UP000664167"/>
    </source>
</evidence>
<name>A0A939FHD9_9ACTN</name>
<proteinExistence type="predicted"/>
<evidence type="ECO:0000313" key="2">
    <source>
        <dbReference type="EMBL" id="MBO0518156.1"/>
    </source>
</evidence>
<feature type="region of interest" description="Disordered" evidence="1">
    <location>
        <begin position="42"/>
        <end position="91"/>
    </location>
</feature>
<evidence type="ECO:0000256" key="1">
    <source>
        <dbReference type="SAM" id="MobiDB-lite"/>
    </source>
</evidence>
<organism evidence="2 3">
    <name type="scientific">Streptomyces beijiangensis</name>
    <dbReference type="NCBI Taxonomy" id="163361"/>
    <lineage>
        <taxon>Bacteria</taxon>
        <taxon>Bacillati</taxon>
        <taxon>Actinomycetota</taxon>
        <taxon>Actinomycetes</taxon>
        <taxon>Kitasatosporales</taxon>
        <taxon>Streptomycetaceae</taxon>
        <taxon>Streptomyces</taxon>
    </lineage>
</organism>
<gene>
    <name evidence="2" type="ORF">J0695_41550</name>
</gene>
<dbReference type="AlphaFoldDB" id="A0A939FHD9"/>
<feature type="compositionally biased region" description="Pro residues" evidence="1">
    <location>
        <begin position="82"/>
        <end position="91"/>
    </location>
</feature>
<reference evidence="2" key="1">
    <citation type="submission" date="2021-03" db="EMBL/GenBank/DDBJ databases">
        <title>Streptomyces poriferae sp. nov., a novel marine sponge-derived Actinobacteria species with anti-MRSA activity.</title>
        <authorList>
            <person name="Sandoval-Powers M."/>
            <person name="Kralova S."/>
            <person name="Nguyen G.-S."/>
            <person name="Fawwal D."/>
            <person name="Degnes K."/>
            <person name="Klinkenberg G."/>
            <person name="Sletta H."/>
            <person name="Wentzel A."/>
            <person name="Liles M.R."/>
        </authorList>
    </citation>
    <scope>NUCLEOTIDE SEQUENCE</scope>
    <source>
        <strain evidence="2">DSM 41794</strain>
    </source>
</reference>